<evidence type="ECO:0000313" key="7">
    <source>
        <dbReference type="Proteomes" id="UP000430120"/>
    </source>
</evidence>
<evidence type="ECO:0000256" key="1">
    <source>
        <dbReference type="ARBA" id="ARBA00005495"/>
    </source>
</evidence>
<dbReference type="PROSITE" id="PS51891">
    <property type="entry name" value="CENP_V_GFA"/>
    <property type="match status" value="1"/>
</dbReference>
<dbReference type="Proteomes" id="UP000430120">
    <property type="component" value="Unassembled WGS sequence"/>
</dbReference>
<dbReference type="OrthoDB" id="327703at2"/>
<dbReference type="Gene3D" id="3.90.1590.10">
    <property type="entry name" value="glutathione-dependent formaldehyde- activating enzyme (gfa)"/>
    <property type="match status" value="1"/>
</dbReference>
<dbReference type="SUPFAM" id="SSF51316">
    <property type="entry name" value="Mss4-like"/>
    <property type="match status" value="1"/>
</dbReference>
<dbReference type="GO" id="GO:0046872">
    <property type="term" value="F:metal ion binding"/>
    <property type="evidence" value="ECO:0007669"/>
    <property type="project" value="UniProtKB-KW"/>
</dbReference>
<keyword evidence="7" id="KW-1185">Reference proteome</keyword>
<reference evidence="6 7" key="1">
    <citation type="submission" date="2019-09" db="EMBL/GenBank/DDBJ databases">
        <title>Draft genome sequences of 48 bacterial type strains from the CCUG.</title>
        <authorList>
            <person name="Tunovic T."/>
            <person name="Pineiro-Iglesias B."/>
            <person name="Unosson C."/>
            <person name="Inganas E."/>
            <person name="Ohlen M."/>
            <person name="Cardew S."/>
            <person name="Jensie-Markopoulos S."/>
            <person name="Salva-Serra F."/>
            <person name="Jaen-Luchoro D."/>
            <person name="Karlsson R."/>
            <person name="Svensson-Stadler L."/>
            <person name="Chun J."/>
            <person name="Moore E."/>
        </authorList>
    </citation>
    <scope>NUCLEOTIDE SEQUENCE [LARGE SCALE GENOMIC DNA]</scope>
    <source>
        <strain evidence="6 7">CCUG 30977</strain>
    </source>
</reference>
<proteinExistence type="inferred from homology"/>
<dbReference type="EMBL" id="VZPB01000006">
    <property type="protein sequence ID" value="KAB0584349.1"/>
    <property type="molecule type" value="Genomic_DNA"/>
</dbReference>
<keyword evidence="4" id="KW-0456">Lyase</keyword>
<organism evidence="6 7">
    <name type="scientific">Ideonella dechloratans</name>
    <dbReference type="NCBI Taxonomy" id="36863"/>
    <lineage>
        <taxon>Bacteria</taxon>
        <taxon>Pseudomonadati</taxon>
        <taxon>Pseudomonadota</taxon>
        <taxon>Betaproteobacteria</taxon>
        <taxon>Burkholderiales</taxon>
        <taxon>Sphaerotilaceae</taxon>
        <taxon>Ideonella</taxon>
    </lineage>
</organism>
<sequence>MPLSFSGHCLCGAVGFHTEGPSLWVAHCHCQRCQRAHGAAFVTWVGWKAAQVRWQDPQQALHWYLAEATGAERGFCRHCGSPMAFRSPRYPGELHLARALFDGPLDRAPQSHAFHASHVDWVHVAEELPVDEDPPSGG</sequence>
<dbReference type="RefSeq" id="WP_151122634.1">
    <property type="nucleotide sequence ID" value="NZ_CP088081.1"/>
</dbReference>
<evidence type="ECO:0000259" key="5">
    <source>
        <dbReference type="PROSITE" id="PS51891"/>
    </source>
</evidence>
<evidence type="ECO:0000256" key="4">
    <source>
        <dbReference type="ARBA" id="ARBA00023239"/>
    </source>
</evidence>
<dbReference type="InterPro" id="IPR006913">
    <property type="entry name" value="CENP-V/GFA"/>
</dbReference>
<evidence type="ECO:0000313" key="6">
    <source>
        <dbReference type="EMBL" id="KAB0584349.1"/>
    </source>
</evidence>
<dbReference type="PANTHER" id="PTHR33337:SF40">
    <property type="entry name" value="CENP-V_GFA DOMAIN-CONTAINING PROTEIN-RELATED"/>
    <property type="match status" value="1"/>
</dbReference>
<dbReference type="GO" id="GO:0016846">
    <property type="term" value="F:carbon-sulfur lyase activity"/>
    <property type="evidence" value="ECO:0007669"/>
    <property type="project" value="InterPro"/>
</dbReference>
<name>A0A643FF31_IDEDE</name>
<keyword evidence="3" id="KW-0862">Zinc</keyword>
<comment type="similarity">
    <text evidence="1">Belongs to the Gfa family.</text>
</comment>
<dbReference type="InterPro" id="IPR011057">
    <property type="entry name" value="Mss4-like_sf"/>
</dbReference>
<comment type="caution">
    <text evidence="6">The sequence shown here is derived from an EMBL/GenBank/DDBJ whole genome shotgun (WGS) entry which is preliminary data.</text>
</comment>
<dbReference type="PANTHER" id="PTHR33337">
    <property type="entry name" value="GFA DOMAIN-CONTAINING PROTEIN"/>
    <property type="match status" value="1"/>
</dbReference>
<protein>
    <submittedName>
        <fullName evidence="6">GFA family protein</fullName>
    </submittedName>
</protein>
<evidence type="ECO:0000256" key="3">
    <source>
        <dbReference type="ARBA" id="ARBA00022833"/>
    </source>
</evidence>
<feature type="domain" description="CENP-V/GFA" evidence="5">
    <location>
        <begin position="5"/>
        <end position="120"/>
    </location>
</feature>
<dbReference type="Pfam" id="PF04828">
    <property type="entry name" value="GFA"/>
    <property type="match status" value="1"/>
</dbReference>
<accession>A0A643FF31</accession>
<gene>
    <name evidence="6" type="ORF">F7Q92_03790</name>
</gene>
<dbReference type="AlphaFoldDB" id="A0A643FF31"/>
<keyword evidence="2" id="KW-0479">Metal-binding</keyword>
<evidence type="ECO:0000256" key="2">
    <source>
        <dbReference type="ARBA" id="ARBA00022723"/>
    </source>
</evidence>